<sequence length="157" mass="16679">MRTLATAALSLSLFAFESYAETMPVTVTPNRSQPSVKGSADFFTGTVRVDAPFKGTEPARVSGATVTFEPGARSAWHTHPLGQTLIVTAGTGLVQESGKAIQVIKAGDSVWIPPGVKHWHGATATTGMTHVAIAEALDGKVVNWMEQVSEQEYAKIR</sequence>
<dbReference type="InterPro" id="IPR047263">
    <property type="entry name" value="HNL-like_cupin"/>
</dbReference>
<evidence type="ECO:0000256" key="1">
    <source>
        <dbReference type="SAM" id="SignalP"/>
    </source>
</evidence>
<dbReference type="EMBL" id="JACONW010000107">
    <property type="protein sequence ID" value="MBC3951942.1"/>
    <property type="molecule type" value="Genomic_DNA"/>
</dbReference>
<gene>
    <name evidence="3" type="ORF">H8S59_19385</name>
</gene>
<evidence type="ECO:0000313" key="3">
    <source>
        <dbReference type="EMBL" id="MBC3951942.1"/>
    </source>
</evidence>
<dbReference type="InterPro" id="IPR013096">
    <property type="entry name" value="Cupin_2"/>
</dbReference>
<evidence type="ECO:0000259" key="2">
    <source>
        <dbReference type="Pfam" id="PF07883"/>
    </source>
</evidence>
<dbReference type="SUPFAM" id="SSF51182">
    <property type="entry name" value="RmlC-like cupins"/>
    <property type="match status" value="1"/>
</dbReference>
<dbReference type="InterPro" id="IPR011051">
    <property type="entry name" value="RmlC_Cupin_sf"/>
</dbReference>
<dbReference type="CDD" id="cd02233">
    <property type="entry name" value="cupin_HNL-like"/>
    <property type="match status" value="1"/>
</dbReference>
<feature type="domain" description="Cupin type-2" evidence="2">
    <location>
        <begin position="65"/>
        <end position="126"/>
    </location>
</feature>
<name>A0ABR7B428_9PSED</name>
<evidence type="ECO:0000313" key="4">
    <source>
        <dbReference type="Proteomes" id="UP000651852"/>
    </source>
</evidence>
<feature type="chain" id="PRO_5045950492" evidence="1">
    <location>
        <begin position="21"/>
        <end position="157"/>
    </location>
</feature>
<organism evidence="3 4">
    <name type="scientific">Pseudomonas folii</name>
    <dbReference type="NCBI Taxonomy" id="2762593"/>
    <lineage>
        <taxon>Bacteria</taxon>
        <taxon>Pseudomonadati</taxon>
        <taxon>Pseudomonadota</taxon>
        <taxon>Gammaproteobacteria</taxon>
        <taxon>Pseudomonadales</taxon>
        <taxon>Pseudomonadaceae</taxon>
        <taxon>Pseudomonas</taxon>
    </lineage>
</organism>
<protein>
    <submittedName>
        <fullName evidence="3">Cupin domain-containing protein</fullName>
    </submittedName>
</protein>
<proteinExistence type="predicted"/>
<dbReference type="Gene3D" id="2.60.120.10">
    <property type="entry name" value="Jelly Rolls"/>
    <property type="match status" value="1"/>
</dbReference>
<keyword evidence="1" id="KW-0732">Signal</keyword>
<reference evidence="3 4" key="1">
    <citation type="submission" date="2020-08" db="EMBL/GenBank/DDBJ databases">
        <title>Putative novel bacterial strains isolated from necrotic wheat leaf tissues caused by Xanthomonas translucens.</title>
        <authorList>
            <person name="Tambong J.T."/>
        </authorList>
    </citation>
    <scope>NUCLEOTIDE SEQUENCE [LARGE SCALE GENOMIC DNA]</scope>
    <source>
        <strain evidence="3 4">DOAB 1069</strain>
    </source>
</reference>
<dbReference type="Pfam" id="PF07883">
    <property type="entry name" value="Cupin_2"/>
    <property type="match status" value="1"/>
</dbReference>
<dbReference type="RefSeq" id="WP_187522478.1">
    <property type="nucleotide sequence ID" value="NZ_JACONW010000107.1"/>
</dbReference>
<keyword evidence="4" id="KW-1185">Reference proteome</keyword>
<dbReference type="InterPro" id="IPR014710">
    <property type="entry name" value="RmlC-like_jellyroll"/>
</dbReference>
<dbReference type="PANTHER" id="PTHR43698:SF1">
    <property type="entry name" value="BLL4564 PROTEIN"/>
    <property type="match status" value="1"/>
</dbReference>
<accession>A0ABR7B428</accession>
<comment type="caution">
    <text evidence="3">The sequence shown here is derived from an EMBL/GenBank/DDBJ whole genome shotgun (WGS) entry which is preliminary data.</text>
</comment>
<feature type="signal peptide" evidence="1">
    <location>
        <begin position="1"/>
        <end position="20"/>
    </location>
</feature>
<dbReference type="Proteomes" id="UP000651852">
    <property type="component" value="Unassembled WGS sequence"/>
</dbReference>
<dbReference type="PANTHER" id="PTHR43698">
    <property type="entry name" value="RIBD C-TERMINAL DOMAIN CONTAINING PROTEIN"/>
    <property type="match status" value="1"/>
</dbReference>